<gene>
    <name evidence="1" type="ORF">ColLi_06445</name>
</gene>
<keyword evidence="2" id="KW-1185">Reference proteome</keyword>
<proteinExistence type="predicted"/>
<accession>A0AA37LT97</accession>
<organism evidence="1 2">
    <name type="scientific">Colletotrichum liriopes</name>
    <dbReference type="NCBI Taxonomy" id="708192"/>
    <lineage>
        <taxon>Eukaryota</taxon>
        <taxon>Fungi</taxon>
        <taxon>Dikarya</taxon>
        <taxon>Ascomycota</taxon>
        <taxon>Pezizomycotina</taxon>
        <taxon>Sordariomycetes</taxon>
        <taxon>Hypocreomycetidae</taxon>
        <taxon>Glomerellales</taxon>
        <taxon>Glomerellaceae</taxon>
        <taxon>Colletotrichum</taxon>
        <taxon>Colletotrichum spaethianum species complex</taxon>
    </lineage>
</organism>
<comment type="caution">
    <text evidence="1">The sequence shown here is derived from an EMBL/GenBank/DDBJ whole genome shotgun (WGS) entry which is preliminary data.</text>
</comment>
<name>A0AA37LT97_9PEZI</name>
<dbReference type="AlphaFoldDB" id="A0AA37LT97"/>
<evidence type="ECO:0000313" key="2">
    <source>
        <dbReference type="Proteomes" id="UP001055172"/>
    </source>
</evidence>
<evidence type="ECO:0000313" key="1">
    <source>
        <dbReference type="EMBL" id="GJC83607.1"/>
    </source>
</evidence>
<dbReference type="Proteomes" id="UP001055172">
    <property type="component" value="Unassembled WGS sequence"/>
</dbReference>
<protein>
    <submittedName>
        <fullName evidence="1">Uncharacterized protein</fullName>
    </submittedName>
</protein>
<sequence>MFPLLSEERKRLLHQKRREKAILGREQIIADRDLVVITLSNNRNEILRYVTLRRAVLGQTAYPFDEDAFDEDVFVKLITNGAFSSYAHLIAAATKPDDGRLPALLDVFKLIICDARCLEKGARLQNAYDAQLREEELQTPVELAREIVRGEDEKTARRNARLIIPQLERMSPDELAQMERDEGGVINGIWKRVSHPPPAWVQQISDAQQPWGFVFYKSREVERKYGHVWHEAWEAIKENSRRIPYPIQGERPHEYTLLHSIHCKGNESILKHLWTNIWATGSTAEDLPEDDALRRHFKEFRESLSSPGILRNTFIVIDDECIPEDLWRCLGGPSDETFWVYAYDADWEPASTKVTVSDGKEYRGRVKVPIYCLDAWFYAARYGGVSLKDMWLKAQTQRSKWWICYSKPMENWDHESYI</sequence>
<reference evidence="1 2" key="1">
    <citation type="submission" date="2021-07" db="EMBL/GenBank/DDBJ databases">
        <title>Genome data of Colletotrichum spaethianum.</title>
        <authorList>
            <person name="Utami Y.D."/>
            <person name="Hiruma K."/>
        </authorList>
    </citation>
    <scope>NUCLEOTIDE SEQUENCE [LARGE SCALE GENOMIC DNA]</scope>
    <source>
        <strain evidence="1 2">MAFF 242679</strain>
    </source>
</reference>
<dbReference type="EMBL" id="BPPX01000012">
    <property type="protein sequence ID" value="GJC83607.1"/>
    <property type="molecule type" value="Genomic_DNA"/>
</dbReference>